<dbReference type="Proteomes" id="UP001219568">
    <property type="component" value="Unassembled WGS sequence"/>
</dbReference>
<comment type="caution">
    <text evidence="1">The sequence shown here is derived from an EMBL/GenBank/DDBJ whole genome shotgun (WGS) entry which is preliminary data.</text>
</comment>
<evidence type="ECO:0000313" key="2">
    <source>
        <dbReference type="Proteomes" id="UP001219568"/>
    </source>
</evidence>
<reference evidence="1" key="1">
    <citation type="journal article" date="2023" name="IMA Fungus">
        <title>Comparative genomic study of the Penicillium genus elucidates a diverse pangenome and 15 lateral gene transfer events.</title>
        <authorList>
            <person name="Petersen C."/>
            <person name="Sorensen T."/>
            <person name="Nielsen M.R."/>
            <person name="Sondergaard T.E."/>
            <person name="Sorensen J.L."/>
            <person name="Fitzpatrick D.A."/>
            <person name="Frisvad J.C."/>
            <person name="Nielsen K.L."/>
        </authorList>
    </citation>
    <scope>NUCLEOTIDE SEQUENCE</scope>
    <source>
        <strain evidence="1">IBT 15450</strain>
    </source>
</reference>
<gene>
    <name evidence="1" type="ORF">N7460_001727</name>
</gene>
<reference evidence="1" key="2">
    <citation type="submission" date="2023-01" db="EMBL/GenBank/DDBJ databases">
        <authorList>
            <person name="Petersen C."/>
        </authorList>
    </citation>
    <scope>NUCLEOTIDE SEQUENCE</scope>
    <source>
        <strain evidence="1">IBT 15450</strain>
    </source>
</reference>
<sequence length="90" mass="9967">MSTVITPKSKGRFYARLVVSAHVRSSARSLGFTDHHLEHVIVDSDCVKTVAKKKTESKDINTKGVDPNDLKIEIKTEAAIEREQSMSLEG</sequence>
<name>A0AAD6NC48_PENCN</name>
<proteinExistence type="predicted"/>
<evidence type="ECO:0000313" key="1">
    <source>
        <dbReference type="EMBL" id="KAJ6051193.1"/>
    </source>
</evidence>
<keyword evidence="2" id="KW-1185">Reference proteome</keyword>
<dbReference type="AlphaFoldDB" id="A0AAD6NC48"/>
<protein>
    <submittedName>
        <fullName evidence="1">Uncharacterized protein</fullName>
    </submittedName>
</protein>
<accession>A0AAD6NC48</accession>
<organism evidence="1 2">
    <name type="scientific">Penicillium canescens</name>
    <dbReference type="NCBI Taxonomy" id="5083"/>
    <lineage>
        <taxon>Eukaryota</taxon>
        <taxon>Fungi</taxon>
        <taxon>Dikarya</taxon>
        <taxon>Ascomycota</taxon>
        <taxon>Pezizomycotina</taxon>
        <taxon>Eurotiomycetes</taxon>
        <taxon>Eurotiomycetidae</taxon>
        <taxon>Eurotiales</taxon>
        <taxon>Aspergillaceae</taxon>
        <taxon>Penicillium</taxon>
    </lineage>
</organism>
<dbReference type="EMBL" id="JAQJZL010000002">
    <property type="protein sequence ID" value="KAJ6051193.1"/>
    <property type="molecule type" value="Genomic_DNA"/>
</dbReference>